<dbReference type="Proteomes" id="UP001221898">
    <property type="component" value="Unassembled WGS sequence"/>
</dbReference>
<gene>
    <name evidence="2" type="ORF">AAFF_G00077590</name>
</gene>
<organism evidence="2 3">
    <name type="scientific">Aldrovandia affinis</name>
    <dbReference type="NCBI Taxonomy" id="143900"/>
    <lineage>
        <taxon>Eukaryota</taxon>
        <taxon>Metazoa</taxon>
        <taxon>Chordata</taxon>
        <taxon>Craniata</taxon>
        <taxon>Vertebrata</taxon>
        <taxon>Euteleostomi</taxon>
        <taxon>Actinopterygii</taxon>
        <taxon>Neopterygii</taxon>
        <taxon>Teleostei</taxon>
        <taxon>Notacanthiformes</taxon>
        <taxon>Halosauridae</taxon>
        <taxon>Aldrovandia</taxon>
    </lineage>
</organism>
<dbReference type="EMBL" id="JAINUG010000148">
    <property type="protein sequence ID" value="KAJ8392191.1"/>
    <property type="molecule type" value="Genomic_DNA"/>
</dbReference>
<name>A0AAD7RXG0_9TELE</name>
<evidence type="ECO:0000313" key="3">
    <source>
        <dbReference type="Proteomes" id="UP001221898"/>
    </source>
</evidence>
<sequence>MALRQSVSNPPGASALRSARQQSQAKLMNSGDACFRRSLPRVNPMTVRYRGATGRARVGSSRPGRMWERPHKCRQAVSERDLFPVPLACDFSHRGPREHFRRRWVLAGAQVLIPADGPPDPTTPSHRLPGVSQTHHTCFSLLQSLQLSSHWLGCLDFPVYVETMASRRPGFDPVGAGGGPEVGTWQWGGGAALVQGSSSGASDALLTGYAAFPLRPPGGRTEAPRKSGTGVPLSLVAVISPRLAQFHTYALIDTVSSTAP</sequence>
<dbReference type="AlphaFoldDB" id="A0AAD7RXG0"/>
<comment type="caution">
    <text evidence="2">The sequence shown here is derived from an EMBL/GenBank/DDBJ whole genome shotgun (WGS) entry which is preliminary data.</text>
</comment>
<reference evidence="2" key="1">
    <citation type="journal article" date="2023" name="Science">
        <title>Genome structures resolve the early diversification of teleost fishes.</title>
        <authorList>
            <person name="Parey E."/>
            <person name="Louis A."/>
            <person name="Montfort J."/>
            <person name="Bouchez O."/>
            <person name="Roques C."/>
            <person name="Iampietro C."/>
            <person name="Lluch J."/>
            <person name="Castinel A."/>
            <person name="Donnadieu C."/>
            <person name="Desvignes T."/>
            <person name="Floi Bucao C."/>
            <person name="Jouanno E."/>
            <person name="Wen M."/>
            <person name="Mejri S."/>
            <person name="Dirks R."/>
            <person name="Jansen H."/>
            <person name="Henkel C."/>
            <person name="Chen W.J."/>
            <person name="Zahm M."/>
            <person name="Cabau C."/>
            <person name="Klopp C."/>
            <person name="Thompson A.W."/>
            <person name="Robinson-Rechavi M."/>
            <person name="Braasch I."/>
            <person name="Lecointre G."/>
            <person name="Bobe J."/>
            <person name="Postlethwait J.H."/>
            <person name="Berthelot C."/>
            <person name="Roest Crollius H."/>
            <person name="Guiguen Y."/>
        </authorList>
    </citation>
    <scope>NUCLEOTIDE SEQUENCE</scope>
    <source>
        <strain evidence="2">NC1722</strain>
    </source>
</reference>
<feature type="compositionally biased region" description="Polar residues" evidence="1">
    <location>
        <begin position="1"/>
        <end position="11"/>
    </location>
</feature>
<evidence type="ECO:0000313" key="2">
    <source>
        <dbReference type="EMBL" id="KAJ8392191.1"/>
    </source>
</evidence>
<protein>
    <submittedName>
        <fullName evidence="2">Uncharacterized protein</fullName>
    </submittedName>
</protein>
<keyword evidence="3" id="KW-1185">Reference proteome</keyword>
<accession>A0AAD7RXG0</accession>
<proteinExistence type="predicted"/>
<evidence type="ECO:0000256" key="1">
    <source>
        <dbReference type="SAM" id="MobiDB-lite"/>
    </source>
</evidence>
<feature type="region of interest" description="Disordered" evidence="1">
    <location>
        <begin position="1"/>
        <end position="21"/>
    </location>
</feature>